<dbReference type="Proteomes" id="UP000271889">
    <property type="component" value="Unassembled WGS sequence"/>
</dbReference>
<dbReference type="AlphaFoldDB" id="A0A3P6QEG7"/>
<evidence type="ECO:0000313" key="3">
    <source>
        <dbReference type="Proteomes" id="UP000271889"/>
    </source>
</evidence>
<dbReference type="PANTHER" id="PTHR34851:SF5">
    <property type="entry name" value="MARVEL DOMAIN-CONTAINING PROTEIN"/>
    <property type="match status" value="1"/>
</dbReference>
<organism evidence="2 3">
    <name type="scientific">Cylicostephanus goldi</name>
    <name type="common">Nematode worm</name>
    <dbReference type="NCBI Taxonomy" id="71465"/>
    <lineage>
        <taxon>Eukaryota</taxon>
        <taxon>Metazoa</taxon>
        <taxon>Ecdysozoa</taxon>
        <taxon>Nematoda</taxon>
        <taxon>Chromadorea</taxon>
        <taxon>Rhabditida</taxon>
        <taxon>Rhabditina</taxon>
        <taxon>Rhabditomorpha</taxon>
        <taxon>Strongyloidea</taxon>
        <taxon>Strongylidae</taxon>
        <taxon>Cylicostephanus</taxon>
    </lineage>
</organism>
<sequence length="134" mass="15293">MATKNLDTDRGTAAFPHFSPKYKCCCDTIHVKQGTLMICVVTAIIKVVELLHAVISFSEDHLQLSTFYIVHVLAEIICVVLLFVAVLKDRKRFLLPFLFIQNKKRTDDLMLMVSCALSRTRCMIVGYVDQVTRR</sequence>
<gene>
    <name evidence="2" type="ORF">CGOC_LOCUS914</name>
</gene>
<reference evidence="2 3" key="1">
    <citation type="submission" date="2018-11" db="EMBL/GenBank/DDBJ databases">
        <authorList>
            <consortium name="Pathogen Informatics"/>
        </authorList>
    </citation>
    <scope>NUCLEOTIDE SEQUENCE [LARGE SCALE GENOMIC DNA]</scope>
</reference>
<keyword evidence="3" id="KW-1185">Reference proteome</keyword>
<feature type="transmembrane region" description="Helical" evidence="1">
    <location>
        <begin position="67"/>
        <end position="87"/>
    </location>
</feature>
<keyword evidence="1" id="KW-1133">Transmembrane helix</keyword>
<dbReference type="EMBL" id="UYRV01001464">
    <property type="protein sequence ID" value="VDK47009.1"/>
    <property type="molecule type" value="Genomic_DNA"/>
</dbReference>
<proteinExistence type="predicted"/>
<keyword evidence="1" id="KW-0812">Transmembrane</keyword>
<keyword evidence="1" id="KW-0472">Membrane</keyword>
<dbReference type="OrthoDB" id="5862767at2759"/>
<name>A0A3P6QEG7_CYLGO</name>
<dbReference type="PANTHER" id="PTHR34851">
    <property type="entry name" value="PROTEIN CBG05235-RELATED"/>
    <property type="match status" value="1"/>
</dbReference>
<feature type="transmembrane region" description="Helical" evidence="1">
    <location>
        <begin position="36"/>
        <end position="55"/>
    </location>
</feature>
<evidence type="ECO:0000256" key="1">
    <source>
        <dbReference type="SAM" id="Phobius"/>
    </source>
</evidence>
<evidence type="ECO:0000313" key="2">
    <source>
        <dbReference type="EMBL" id="VDK47009.1"/>
    </source>
</evidence>
<protein>
    <submittedName>
        <fullName evidence="2">Uncharacterized protein</fullName>
    </submittedName>
</protein>
<accession>A0A3P6QEG7</accession>